<dbReference type="AlphaFoldDB" id="A0A9P8KCR4"/>
<dbReference type="EMBL" id="JAHFYH010000001">
    <property type="protein sequence ID" value="KAH0237755.1"/>
    <property type="molecule type" value="Genomic_DNA"/>
</dbReference>
<comment type="caution">
    <text evidence="2">The sequence shown here is derived from an EMBL/GenBank/DDBJ whole genome shotgun (WGS) entry which is preliminary data.</text>
</comment>
<protein>
    <submittedName>
        <fullName evidence="2">Uncharacterized protein</fullName>
    </submittedName>
</protein>
<evidence type="ECO:0000313" key="2">
    <source>
        <dbReference type="EMBL" id="KAH0237755.1"/>
    </source>
</evidence>
<feature type="compositionally biased region" description="Low complexity" evidence="1">
    <location>
        <begin position="13"/>
        <end position="23"/>
    </location>
</feature>
<proteinExistence type="predicted"/>
<feature type="region of interest" description="Disordered" evidence="1">
    <location>
        <begin position="181"/>
        <end position="200"/>
    </location>
</feature>
<evidence type="ECO:0000256" key="1">
    <source>
        <dbReference type="SAM" id="MobiDB-lite"/>
    </source>
</evidence>
<feature type="non-terminal residue" evidence="2">
    <location>
        <position position="200"/>
    </location>
</feature>
<gene>
    <name evidence="2" type="ORF">KCV03_g403</name>
</gene>
<evidence type="ECO:0000313" key="3">
    <source>
        <dbReference type="Proteomes" id="UP000767238"/>
    </source>
</evidence>
<reference evidence="2" key="2">
    <citation type="submission" date="2021-08" db="EMBL/GenBank/DDBJ databases">
        <authorList>
            <person name="Gostincar C."/>
            <person name="Sun X."/>
            <person name="Song Z."/>
            <person name="Gunde-Cimerman N."/>
        </authorList>
    </citation>
    <scope>NUCLEOTIDE SEQUENCE</scope>
    <source>
        <strain evidence="2">EXF-8016</strain>
    </source>
</reference>
<dbReference type="Proteomes" id="UP000767238">
    <property type="component" value="Unassembled WGS sequence"/>
</dbReference>
<feature type="compositionally biased region" description="Polar residues" evidence="1">
    <location>
        <begin position="189"/>
        <end position="200"/>
    </location>
</feature>
<accession>A0A9P8KCR4</accession>
<name>A0A9P8KCR4_AURME</name>
<sequence length="200" mass="21812">MDVALGTSEIRRSASGSSSAPTASAASLGSVFMEPRDLKVGLREVSILSCLKLGPAVRRLGVVVCWAPLVCSGDVLDMSVASDEDGILASSDMYDQIVGYIRENAFLFGLVIIELTVKCKILAQRRFRRRRMYEELIIDLIAILISSFNRRIKSSIEIQTSVTESSTYDEGEREDVVVLDGEPEDPDSSIVSSHDTGSVF</sequence>
<organism evidence="2 3">
    <name type="scientific">Aureobasidium melanogenum</name>
    <name type="common">Aureobasidium pullulans var. melanogenum</name>
    <dbReference type="NCBI Taxonomy" id="46634"/>
    <lineage>
        <taxon>Eukaryota</taxon>
        <taxon>Fungi</taxon>
        <taxon>Dikarya</taxon>
        <taxon>Ascomycota</taxon>
        <taxon>Pezizomycotina</taxon>
        <taxon>Dothideomycetes</taxon>
        <taxon>Dothideomycetidae</taxon>
        <taxon>Dothideales</taxon>
        <taxon>Saccotheciaceae</taxon>
        <taxon>Aureobasidium</taxon>
    </lineage>
</organism>
<reference evidence="2" key="1">
    <citation type="journal article" date="2021" name="J Fungi (Basel)">
        <title>Virulence traits and population genomics of the black yeast Aureobasidium melanogenum.</title>
        <authorList>
            <person name="Cernosa A."/>
            <person name="Sun X."/>
            <person name="Gostincar C."/>
            <person name="Fang C."/>
            <person name="Gunde-Cimerman N."/>
            <person name="Song Z."/>
        </authorList>
    </citation>
    <scope>NUCLEOTIDE SEQUENCE</scope>
    <source>
        <strain evidence="2">EXF-8016</strain>
    </source>
</reference>
<feature type="region of interest" description="Disordered" evidence="1">
    <location>
        <begin position="1"/>
        <end position="23"/>
    </location>
</feature>